<dbReference type="Pfam" id="PF05235">
    <property type="entry name" value="CHAD"/>
    <property type="match status" value="1"/>
</dbReference>
<dbReference type="PANTHER" id="PTHR39569:SF1">
    <property type="entry name" value="INORGANIC TRIPHOSPHATASE"/>
    <property type="match status" value="1"/>
</dbReference>
<evidence type="ECO:0000313" key="3">
    <source>
        <dbReference type="EMBL" id="PWR21130.1"/>
    </source>
</evidence>
<evidence type="ECO:0008006" key="5">
    <source>
        <dbReference type="Google" id="ProtNLM"/>
    </source>
</evidence>
<proteinExistence type="predicted"/>
<feature type="domain" description="CHAD" evidence="2">
    <location>
        <begin position="222"/>
        <end position="507"/>
    </location>
</feature>
<dbReference type="OrthoDB" id="9777271at2"/>
<evidence type="ECO:0000259" key="2">
    <source>
        <dbReference type="PROSITE" id="PS51708"/>
    </source>
</evidence>
<dbReference type="EMBL" id="QGLE01000008">
    <property type="protein sequence ID" value="PWR21130.1"/>
    <property type="molecule type" value="Genomic_DNA"/>
</dbReference>
<dbReference type="RefSeq" id="WP_109906808.1">
    <property type="nucleotide sequence ID" value="NZ_QGLE01000008.1"/>
</dbReference>
<dbReference type="InterPro" id="IPR038186">
    <property type="entry name" value="CHAD_dom_sf"/>
</dbReference>
<dbReference type="InterPro" id="IPR023577">
    <property type="entry name" value="CYTH_domain"/>
</dbReference>
<dbReference type="PROSITE" id="PS51708">
    <property type="entry name" value="CHAD"/>
    <property type="match status" value="1"/>
</dbReference>
<gene>
    <name evidence="3" type="ORF">DKG74_14080</name>
</gene>
<dbReference type="SUPFAM" id="SSF55154">
    <property type="entry name" value="CYTH-like phosphatases"/>
    <property type="match status" value="1"/>
</dbReference>
<dbReference type="Gene3D" id="2.40.320.10">
    <property type="entry name" value="Hypothetical Protein Pfu-838710-001"/>
    <property type="match status" value="1"/>
</dbReference>
<dbReference type="SMART" id="SM01118">
    <property type="entry name" value="CYTH"/>
    <property type="match status" value="1"/>
</dbReference>
<accession>A0A317E4I8</accession>
<evidence type="ECO:0000313" key="4">
    <source>
        <dbReference type="Proteomes" id="UP000245461"/>
    </source>
</evidence>
<keyword evidence="4" id="KW-1185">Reference proteome</keyword>
<organism evidence="3 4">
    <name type="scientific">Zavarzinia aquatilis</name>
    <dbReference type="NCBI Taxonomy" id="2211142"/>
    <lineage>
        <taxon>Bacteria</taxon>
        <taxon>Pseudomonadati</taxon>
        <taxon>Pseudomonadota</taxon>
        <taxon>Alphaproteobacteria</taxon>
        <taxon>Rhodospirillales</taxon>
        <taxon>Zavarziniaceae</taxon>
        <taxon>Zavarzinia</taxon>
    </lineage>
</organism>
<dbReference type="Proteomes" id="UP000245461">
    <property type="component" value="Unassembled WGS sequence"/>
</dbReference>
<dbReference type="InterPro" id="IPR039013">
    <property type="entry name" value="YgiF"/>
</dbReference>
<reference evidence="3 4" key="1">
    <citation type="submission" date="2018-05" db="EMBL/GenBank/DDBJ databases">
        <title>Zavarzinia sp. HR-AS.</title>
        <authorList>
            <person name="Lee Y."/>
            <person name="Jeon C.O."/>
        </authorList>
    </citation>
    <scope>NUCLEOTIDE SEQUENCE [LARGE SCALE GENOMIC DNA]</scope>
    <source>
        <strain evidence="3 4">HR-AS</strain>
    </source>
</reference>
<dbReference type="GO" id="GO:0050355">
    <property type="term" value="F:inorganic triphosphate phosphatase activity"/>
    <property type="evidence" value="ECO:0007669"/>
    <property type="project" value="InterPro"/>
</dbReference>
<dbReference type="InterPro" id="IPR007899">
    <property type="entry name" value="CHAD_dom"/>
</dbReference>
<dbReference type="SMART" id="SM00880">
    <property type="entry name" value="CHAD"/>
    <property type="match status" value="1"/>
</dbReference>
<evidence type="ECO:0000259" key="1">
    <source>
        <dbReference type="PROSITE" id="PS51707"/>
    </source>
</evidence>
<dbReference type="AlphaFoldDB" id="A0A317E4I8"/>
<feature type="domain" description="CYTH" evidence="1">
    <location>
        <begin position="2"/>
        <end position="207"/>
    </location>
</feature>
<name>A0A317E4I8_9PROT</name>
<dbReference type="Gene3D" id="1.40.20.10">
    <property type="entry name" value="CHAD domain"/>
    <property type="match status" value="1"/>
</dbReference>
<comment type="caution">
    <text evidence="3">The sequence shown here is derived from an EMBL/GenBank/DDBJ whole genome shotgun (WGS) entry which is preliminary data.</text>
</comment>
<dbReference type="GO" id="GO:0046872">
    <property type="term" value="F:metal ion binding"/>
    <property type="evidence" value="ECO:0007669"/>
    <property type="project" value="TreeGrafter"/>
</dbReference>
<dbReference type="CDD" id="cd07756">
    <property type="entry name" value="CYTH-like_Pase_CHAD"/>
    <property type="match status" value="1"/>
</dbReference>
<dbReference type="PANTHER" id="PTHR39569">
    <property type="entry name" value="INORGANIC TRIPHOSPHATASE"/>
    <property type="match status" value="1"/>
</dbReference>
<sequence>MSSETELKLGVAPEDLPKLRRLALLSRGSLEPAATKHLKTVYFDTADRQMAAAKITLRVREDGRRLIHGVKVPHKSLAGLATRREWEVESRSPVPDFSAFPPGTVETVLDTGALTPDRLEATFETDFRRSVRRLALGTGGEVEVAIDEGAIRAAGRGEVPISELEFELKAGEAADLFTFALAVAEQVPLRVLVASKAERGARLAAGTLAAPAKAPRLDLDAGETTGEAFGRIVTECTGHWLANVEAVLDGSNPEGPHQMRVALRRLRSAFKLFRKVLGPEPSRALSDEVKWLAGSLGPARDWDVFIGDVAGPVFEALGPDARFDRVLLQAEAERRLGYGIAWRALADERHTRLALSLGRFVAAAEWREGGDAKRLDQSVTVFAAEALDRHFKQVRRSGRRIMELEAEALHALRIEIKRLRYALEFFAALFDPREVRRFLDGLSGLQDFLGNLNDLTVAQRLITTLGKSDAGRAYAEGVLTGFYGASLERKRKSLRSQWAEVLVQERFWRD</sequence>
<protein>
    <recommendedName>
        <fullName evidence="5">Inorganic triphosphatase</fullName>
    </recommendedName>
</protein>
<dbReference type="PROSITE" id="PS51707">
    <property type="entry name" value="CYTH"/>
    <property type="match status" value="1"/>
</dbReference>
<dbReference type="Pfam" id="PF01928">
    <property type="entry name" value="CYTH"/>
    <property type="match status" value="1"/>
</dbReference>
<dbReference type="InterPro" id="IPR033469">
    <property type="entry name" value="CYTH-like_dom_sf"/>
</dbReference>